<evidence type="ECO:0000313" key="2">
    <source>
        <dbReference type="EMBL" id="GGC76043.1"/>
    </source>
</evidence>
<proteinExistence type="predicted"/>
<name>A0A916UKI7_9HYPH</name>
<protein>
    <recommendedName>
        <fullName evidence="1">PRC-barrel domain-containing protein</fullName>
    </recommendedName>
</protein>
<dbReference type="SUPFAM" id="SSF50346">
    <property type="entry name" value="PRC-barrel domain"/>
    <property type="match status" value="1"/>
</dbReference>
<feature type="domain" description="PRC-barrel" evidence="1">
    <location>
        <begin position="14"/>
        <end position="57"/>
    </location>
</feature>
<gene>
    <name evidence="2" type="ORF">GCM10010994_38040</name>
</gene>
<accession>A0A916UKI7</accession>
<reference evidence="2" key="1">
    <citation type="journal article" date="2014" name="Int. J. Syst. Evol. Microbiol.">
        <title>Complete genome sequence of Corynebacterium casei LMG S-19264T (=DSM 44701T), isolated from a smear-ripened cheese.</title>
        <authorList>
            <consortium name="US DOE Joint Genome Institute (JGI-PGF)"/>
            <person name="Walter F."/>
            <person name="Albersmeier A."/>
            <person name="Kalinowski J."/>
            <person name="Ruckert C."/>
        </authorList>
    </citation>
    <scope>NUCLEOTIDE SEQUENCE</scope>
    <source>
        <strain evidence="2">CGMCC 1.12919</strain>
    </source>
</reference>
<organism evidence="2 3">
    <name type="scientific">Chelatococcus reniformis</name>
    <dbReference type="NCBI Taxonomy" id="1494448"/>
    <lineage>
        <taxon>Bacteria</taxon>
        <taxon>Pseudomonadati</taxon>
        <taxon>Pseudomonadota</taxon>
        <taxon>Alphaproteobacteria</taxon>
        <taxon>Hyphomicrobiales</taxon>
        <taxon>Chelatococcaceae</taxon>
        <taxon>Chelatococcus</taxon>
    </lineage>
</organism>
<dbReference type="Pfam" id="PF05239">
    <property type="entry name" value="PRC"/>
    <property type="match status" value="1"/>
</dbReference>
<sequence length="66" mass="7042">MSTPQTAKAWGRYDVILDKVSGDVAYAVLSVGGFLGMGADYHPLPWKLLSYDTTLGGYRVSEGSDG</sequence>
<dbReference type="Gene3D" id="2.30.30.240">
    <property type="entry name" value="PRC-barrel domain"/>
    <property type="match status" value="1"/>
</dbReference>
<dbReference type="AlphaFoldDB" id="A0A916UKI7"/>
<dbReference type="PANTHER" id="PTHR36505:SF1">
    <property type="entry name" value="BLR1072 PROTEIN"/>
    <property type="match status" value="1"/>
</dbReference>
<evidence type="ECO:0000313" key="3">
    <source>
        <dbReference type="Proteomes" id="UP000637002"/>
    </source>
</evidence>
<dbReference type="InterPro" id="IPR027275">
    <property type="entry name" value="PRC-brl_dom"/>
</dbReference>
<dbReference type="EMBL" id="BMGG01000007">
    <property type="protein sequence ID" value="GGC76043.1"/>
    <property type="molecule type" value="Genomic_DNA"/>
</dbReference>
<dbReference type="RefSeq" id="WP_308424384.1">
    <property type="nucleotide sequence ID" value="NZ_BMGG01000007.1"/>
</dbReference>
<dbReference type="InterPro" id="IPR011033">
    <property type="entry name" value="PRC_barrel-like_sf"/>
</dbReference>
<evidence type="ECO:0000259" key="1">
    <source>
        <dbReference type="Pfam" id="PF05239"/>
    </source>
</evidence>
<dbReference type="Proteomes" id="UP000637002">
    <property type="component" value="Unassembled WGS sequence"/>
</dbReference>
<dbReference type="PANTHER" id="PTHR36505">
    <property type="entry name" value="BLR1072 PROTEIN"/>
    <property type="match status" value="1"/>
</dbReference>
<reference evidence="2" key="2">
    <citation type="submission" date="2020-09" db="EMBL/GenBank/DDBJ databases">
        <authorList>
            <person name="Sun Q."/>
            <person name="Zhou Y."/>
        </authorList>
    </citation>
    <scope>NUCLEOTIDE SEQUENCE</scope>
    <source>
        <strain evidence="2">CGMCC 1.12919</strain>
    </source>
</reference>
<comment type="caution">
    <text evidence="2">The sequence shown here is derived from an EMBL/GenBank/DDBJ whole genome shotgun (WGS) entry which is preliminary data.</text>
</comment>
<keyword evidence="3" id="KW-1185">Reference proteome</keyword>